<dbReference type="Pfam" id="PF02482">
    <property type="entry name" value="Ribosomal_S30AE"/>
    <property type="match status" value="1"/>
</dbReference>
<sequence>MTFPTIAYKHTNTNVDYKLQDLLVQKFSSLEKYIGDETDVRYEVEFEKVTPQQNGNIYRVETNLWLKGNLYRAESIDENFEKATDEVRDQLAKKLRRASKKHTNRFLQGARRIKEMMRFGR</sequence>
<gene>
    <name evidence="1" type="primary">raiA</name>
    <name evidence="1" type="ORF">CO026_01670</name>
</gene>
<reference evidence="2" key="1">
    <citation type="submission" date="2017-09" db="EMBL/GenBank/DDBJ databases">
        <title>Depth-based differentiation of microbial function through sediment-hosted aquifers and enrichment of novel symbionts in the deep terrestrial subsurface.</title>
        <authorList>
            <person name="Probst A.J."/>
            <person name="Ladd B."/>
            <person name="Jarett J.K."/>
            <person name="Geller-Mcgrath D.E."/>
            <person name="Sieber C.M.K."/>
            <person name="Emerson J.B."/>
            <person name="Anantharaman K."/>
            <person name="Thomas B.C."/>
            <person name="Malmstrom R."/>
            <person name="Stieglmeier M."/>
            <person name="Klingl A."/>
            <person name="Woyke T."/>
            <person name="Ryan C.M."/>
            <person name="Banfield J.F."/>
        </authorList>
    </citation>
    <scope>NUCLEOTIDE SEQUENCE [LARGE SCALE GENOMIC DNA]</scope>
</reference>
<dbReference type="SUPFAM" id="SSF69754">
    <property type="entry name" value="Ribosome binding protein Y (YfiA homologue)"/>
    <property type="match status" value="1"/>
</dbReference>
<dbReference type="Proteomes" id="UP000230391">
    <property type="component" value="Unassembled WGS sequence"/>
</dbReference>
<evidence type="ECO:0000313" key="2">
    <source>
        <dbReference type="Proteomes" id="UP000230391"/>
    </source>
</evidence>
<comment type="caution">
    <text evidence="1">The sequence shown here is derived from an EMBL/GenBank/DDBJ whole genome shotgun (WGS) entry which is preliminary data.</text>
</comment>
<dbReference type="InterPro" id="IPR036567">
    <property type="entry name" value="RHF-like"/>
</dbReference>
<proteinExistence type="predicted"/>
<protein>
    <submittedName>
        <fullName evidence="1">Ribosomal subunit interface protein</fullName>
    </submittedName>
</protein>
<organism evidence="1 2">
    <name type="scientific">Candidatus Kaiserbacteria bacterium CG_4_9_14_0_2_um_filter_41_32</name>
    <dbReference type="NCBI Taxonomy" id="1974601"/>
    <lineage>
        <taxon>Bacteria</taxon>
        <taxon>Candidatus Kaiseribacteriota</taxon>
    </lineage>
</organism>
<name>A0A2M8FEZ1_9BACT</name>
<dbReference type="NCBIfam" id="TIGR00741">
    <property type="entry name" value="yfiA"/>
    <property type="match status" value="1"/>
</dbReference>
<dbReference type="EMBL" id="PFRD01000067">
    <property type="protein sequence ID" value="PJC56193.1"/>
    <property type="molecule type" value="Genomic_DNA"/>
</dbReference>
<dbReference type="InterPro" id="IPR003489">
    <property type="entry name" value="RHF/RaiA"/>
</dbReference>
<accession>A0A2M8FEZ1</accession>
<dbReference type="AlphaFoldDB" id="A0A2M8FEZ1"/>
<evidence type="ECO:0000313" key="1">
    <source>
        <dbReference type="EMBL" id="PJC56193.1"/>
    </source>
</evidence>
<dbReference type="Gene3D" id="3.30.160.100">
    <property type="entry name" value="Ribosome hibernation promotion factor-like"/>
    <property type="match status" value="1"/>
</dbReference>